<comment type="caution">
    <text evidence="4">The sequence shown here is derived from an EMBL/GenBank/DDBJ whole genome shotgun (WGS) entry which is preliminary data.</text>
</comment>
<protein>
    <recommendedName>
        <fullName evidence="3">Protein kinase domain-containing protein</fullName>
    </recommendedName>
</protein>
<name>A0AA88GZW4_NAELO</name>
<sequence>MNSIGSDSSASSSHPTITTNSEWELALEQLEIEKKKLQNEKKKLQNEKKKLQIEKEKLQMEKEKLEIMRTNAKIEKEKIASRERIKMKELELKYGQTPKRRSSSNDSVSNAQYFQNKVKENAIKDHLEVPSWLLTENDIPYHRVSEFHISTEADVQDCFIRELKKHIDAYHVTYLDTRYVSVVQGLSPHLTLIPKPITIAKTHYSGVACFEGLSFLASGFIEFMNPSNRFGSDEQKGQLIALLMKTLQNHVSKTEVVGCLSNFHKIIFMRAKRAPNLKTIYCEITKEFELFGEDTTYEGWKYLFNMLKYNCDEEVTMSPAIEHTFESTLGKGASSYVFAMNNKTIALKLFAPNEETMHTFKNETQTLNTLKGIPGLPEILDIGENYFTMKMYSPLSYAPTSQEMIQLLRILQQAHARKVFHRDVRPENILRHHCSNENNMVLIDWGFACNDDSLIGFAGTANFCASEYGRKFLQCEMDDFPYFARYDCESLVKCFAYMKDEQLKHNLSKLRSLPFLERVEQALEIWTEYEEKDKVFKDAMRGMTVDCYKAVENYIDRRVKRELMNCDYD</sequence>
<dbReference type="InterPro" id="IPR011009">
    <property type="entry name" value="Kinase-like_dom_sf"/>
</dbReference>
<evidence type="ECO:0000313" key="5">
    <source>
        <dbReference type="Proteomes" id="UP000816034"/>
    </source>
</evidence>
<dbReference type="AlphaFoldDB" id="A0AA88GZW4"/>
<dbReference type="GO" id="GO:0005524">
    <property type="term" value="F:ATP binding"/>
    <property type="evidence" value="ECO:0007669"/>
    <property type="project" value="InterPro"/>
</dbReference>
<dbReference type="InterPro" id="IPR000719">
    <property type="entry name" value="Prot_kinase_dom"/>
</dbReference>
<dbReference type="Proteomes" id="UP000816034">
    <property type="component" value="Unassembled WGS sequence"/>
</dbReference>
<keyword evidence="5" id="KW-1185">Reference proteome</keyword>
<feature type="region of interest" description="Disordered" evidence="2">
    <location>
        <begin position="1"/>
        <end position="20"/>
    </location>
</feature>
<evidence type="ECO:0000313" key="4">
    <source>
        <dbReference type="EMBL" id="KAG2389009.1"/>
    </source>
</evidence>
<dbReference type="GO" id="GO:0005634">
    <property type="term" value="C:nucleus"/>
    <property type="evidence" value="ECO:0007669"/>
    <property type="project" value="TreeGrafter"/>
</dbReference>
<dbReference type="GeneID" id="68106862"/>
<dbReference type="Gene3D" id="1.10.510.10">
    <property type="entry name" value="Transferase(Phosphotransferase) domain 1"/>
    <property type="match status" value="1"/>
</dbReference>
<accession>A0AA88GZW4</accession>
<dbReference type="SUPFAM" id="SSF56112">
    <property type="entry name" value="Protein kinase-like (PK-like)"/>
    <property type="match status" value="1"/>
</dbReference>
<evidence type="ECO:0000256" key="1">
    <source>
        <dbReference type="SAM" id="Coils"/>
    </source>
</evidence>
<evidence type="ECO:0000256" key="2">
    <source>
        <dbReference type="SAM" id="MobiDB-lite"/>
    </source>
</evidence>
<proteinExistence type="predicted"/>
<dbReference type="PROSITE" id="PS50011">
    <property type="entry name" value="PROTEIN_KINASE_DOM"/>
    <property type="match status" value="1"/>
</dbReference>
<feature type="coiled-coil region" evidence="1">
    <location>
        <begin position="20"/>
        <end position="80"/>
    </location>
</feature>
<evidence type="ECO:0000259" key="3">
    <source>
        <dbReference type="PROSITE" id="PS50011"/>
    </source>
</evidence>
<dbReference type="GO" id="GO:0044773">
    <property type="term" value="P:mitotic DNA damage checkpoint signaling"/>
    <property type="evidence" value="ECO:0007669"/>
    <property type="project" value="TreeGrafter"/>
</dbReference>
<organism evidence="4 5">
    <name type="scientific">Naegleria lovaniensis</name>
    <name type="common">Amoeba</name>
    <dbReference type="NCBI Taxonomy" id="51637"/>
    <lineage>
        <taxon>Eukaryota</taxon>
        <taxon>Discoba</taxon>
        <taxon>Heterolobosea</taxon>
        <taxon>Tetramitia</taxon>
        <taxon>Eutetramitia</taxon>
        <taxon>Vahlkampfiidae</taxon>
        <taxon>Naegleria</taxon>
    </lineage>
</organism>
<dbReference type="PANTHER" id="PTHR44167:SF24">
    <property type="entry name" value="SERINE_THREONINE-PROTEIN KINASE CHK2"/>
    <property type="match status" value="1"/>
</dbReference>
<dbReference type="EMBL" id="PYSW02000008">
    <property type="protein sequence ID" value="KAG2389009.1"/>
    <property type="molecule type" value="Genomic_DNA"/>
</dbReference>
<dbReference type="GO" id="GO:0004674">
    <property type="term" value="F:protein serine/threonine kinase activity"/>
    <property type="evidence" value="ECO:0007669"/>
    <property type="project" value="TreeGrafter"/>
</dbReference>
<dbReference type="Pfam" id="PF00069">
    <property type="entry name" value="Pkinase"/>
    <property type="match status" value="1"/>
</dbReference>
<dbReference type="PANTHER" id="PTHR44167">
    <property type="entry name" value="OVARIAN-SPECIFIC SERINE/THREONINE-PROTEIN KINASE LOK-RELATED"/>
    <property type="match status" value="1"/>
</dbReference>
<gene>
    <name evidence="4" type="ORF">C9374_014409</name>
</gene>
<reference evidence="4 5" key="1">
    <citation type="journal article" date="2018" name="BMC Genomics">
        <title>The genome of Naegleria lovaniensis, the basis for a comparative approach to unravel pathogenicity factors of the human pathogenic amoeba N. fowleri.</title>
        <authorList>
            <person name="Liechti N."/>
            <person name="Schurch N."/>
            <person name="Bruggmann R."/>
            <person name="Wittwer M."/>
        </authorList>
    </citation>
    <scope>NUCLEOTIDE SEQUENCE [LARGE SCALE GENOMIC DNA]</scope>
    <source>
        <strain evidence="4 5">ATCC 30569</strain>
    </source>
</reference>
<feature type="domain" description="Protein kinase" evidence="3">
    <location>
        <begin position="323"/>
        <end position="569"/>
    </location>
</feature>
<keyword evidence="1" id="KW-0175">Coiled coil</keyword>
<feature type="compositionally biased region" description="Low complexity" evidence="2">
    <location>
        <begin position="1"/>
        <end position="13"/>
    </location>
</feature>
<dbReference type="SMART" id="SM00220">
    <property type="entry name" value="S_TKc"/>
    <property type="match status" value="1"/>
</dbReference>
<dbReference type="RefSeq" id="XP_044553001.1">
    <property type="nucleotide sequence ID" value="XM_044690394.1"/>
</dbReference>